<dbReference type="Pfam" id="PF00004">
    <property type="entry name" value="AAA"/>
    <property type="match status" value="1"/>
</dbReference>
<evidence type="ECO:0000259" key="9">
    <source>
        <dbReference type="SMART" id="SM00382"/>
    </source>
</evidence>
<dbReference type="GO" id="GO:0004176">
    <property type="term" value="F:ATP-dependent peptidase activity"/>
    <property type="evidence" value="ECO:0007669"/>
    <property type="project" value="InterPro"/>
</dbReference>
<evidence type="ECO:0000256" key="3">
    <source>
        <dbReference type="ARBA" id="ARBA00022670"/>
    </source>
</evidence>
<evidence type="ECO:0000256" key="6">
    <source>
        <dbReference type="ARBA" id="ARBA00022833"/>
    </source>
</evidence>
<dbReference type="GO" id="GO:0004222">
    <property type="term" value="F:metalloendopeptidase activity"/>
    <property type="evidence" value="ECO:0007669"/>
    <property type="project" value="InterPro"/>
</dbReference>
<evidence type="ECO:0000256" key="4">
    <source>
        <dbReference type="ARBA" id="ARBA00022723"/>
    </source>
</evidence>
<evidence type="ECO:0000313" key="11">
    <source>
        <dbReference type="EMBL" id="QYA08404.1"/>
    </source>
</evidence>
<protein>
    <submittedName>
        <fullName evidence="10">AAA family ATPase</fullName>
    </submittedName>
</protein>
<dbReference type="InterPro" id="IPR003593">
    <property type="entry name" value="AAA+_ATPase"/>
</dbReference>
<dbReference type="PANTHER" id="PTHR23076:SF97">
    <property type="entry name" value="ATP-DEPENDENT ZINC METALLOPROTEASE YME1L1"/>
    <property type="match status" value="1"/>
</dbReference>
<dbReference type="InterPro" id="IPR027417">
    <property type="entry name" value="P-loop_NTPase"/>
</dbReference>
<dbReference type="SUPFAM" id="SSF140990">
    <property type="entry name" value="FtsH protease domain-like"/>
    <property type="match status" value="1"/>
</dbReference>
<dbReference type="GO" id="GO:0005524">
    <property type="term" value="F:ATP binding"/>
    <property type="evidence" value="ECO:0007669"/>
    <property type="project" value="UniProtKB-KW"/>
</dbReference>
<keyword evidence="7" id="KW-0482">Metalloprotease</keyword>
<keyword evidence="3" id="KW-0645">Protease</keyword>
<dbReference type="Pfam" id="PF17862">
    <property type="entry name" value="AAA_lid_3"/>
    <property type="match status" value="1"/>
</dbReference>
<keyword evidence="8" id="KW-0547">Nucleotide-binding</keyword>
<dbReference type="InterPro" id="IPR003960">
    <property type="entry name" value="ATPase_AAA_CS"/>
</dbReference>
<feature type="domain" description="AAA+ ATPase" evidence="9">
    <location>
        <begin position="228"/>
        <end position="367"/>
    </location>
</feature>
<gene>
    <name evidence="10" type="ORF">CFBP5473_12890</name>
    <name evidence="11" type="ORF">J5285_06845</name>
</gene>
<evidence type="ECO:0000313" key="13">
    <source>
        <dbReference type="Proteomes" id="UP000826513"/>
    </source>
</evidence>
<dbReference type="InterPro" id="IPR003959">
    <property type="entry name" value="ATPase_AAA_core"/>
</dbReference>
<evidence type="ECO:0000256" key="8">
    <source>
        <dbReference type="RuleBase" id="RU003651"/>
    </source>
</evidence>
<dbReference type="Proteomes" id="UP000826513">
    <property type="component" value="Chromosome 1"/>
</dbReference>
<dbReference type="RefSeq" id="WP_136954358.1">
    <property type="nucleotide sequence ID" value="NZ_CP039691.1"/>
</dbReference>
<evidence type="ECO:0000256" key="1">
    <source>
        <dbReference type="ARBA" id="ARBA00001947"/>
    </source>
</evidence>
<dbReference type="STRING" id="1367849.GCA_000518585_00912"/>
<organism evidence="10 12">
    <name type="scientific">Agrobacterium larrymoorei</name>
    <dbReference type="NCBI Taxonomy" id="160699"/>
    <lineage>
        <taxon>Bacteria</taxon>
        <taxon>Pseudomonadati</taxon>
        <taxon>Pseudomonadota</taxon>
        <taxon>Alphaproteobacteria</taxon>
        <taxon>Hyphomicrobiales</taxon>
        <taxon>Rhizobiaceae</taxon>
        <taxon>Rhizobium/Agrobacterium group</taxon>
        <taxon>Agrobacterium</taxon>
    </lineage>
</organism>
<name>A0A4D7DMM4_9HYPH</name>
<dbReference type="PROSITE" id="PS00674">
    <property type="entry name" value="AAA"/>
    <property type="match status" value="1"/>
</dbReference>
<dbReference type="Gene3D" id="3.40.50.300">
    <property type="entry name" value="P-loop containing nucleotide triphosphate hydrolases"/>
    <property type="match status" value="1"/>
</dbReference>
<dbReference type="PANTHER" id="PTHR23076">
    <property type="entry name" value="METALLOPROTEASE M41 FTSH"/>
    <property type="match status" value="1"/>
</dbReference>
<comment type="similarity">
    <text evidence="2">In the C-terminal section; belongs to the peptidase M41 family.</text>
</comment>
<dbReference type="AlphaFoldDB" id="A0A4D7DMM4"/>
<evidence type="ECO:0000313" key="12">
    <source>
        <dbReference type="Proteomes" id="UP000298545"/>
    </source>
</evidence>
<dbReference type="EMBL" id="CP039691">
    <property type="protein sequence ID" value="QCI98713.1"/>
    <property type="molecule type" value="Genomic_DNA"/>
</dbReference>
<reference evidence="11 13" key="2">
    <citation type="submission" date="2021-03" db="EMBL/GenBank/DDBJ databases">
        <title>Rapid diversification of plasmids in a genus of pathogenic and nitrogen fixing bacteria.</title>
        <authorList>
            <person name="Weisberg A.J."/>
            <person name="Miller M."/>
            <person name="Ream W."/>
            <person name="Grunwald N.J."/>
            <person name="Chang J.H."/>
        </authorList>
    </citation>
    <scope>NUCLEOTIDE SEQUENCE [LARGE SCALE GENOMIC DNA]</scope>
    <source>
        <strain evidence="11 13">AF3.44</strain>
    </source>
</reference>
<dbReference type="InterPro" id="IPR037219">
    <property type="entry name" value="Peptidase_M41-like"/>
</dbReference>
<dbReference type="GO" id="GO:0030163">
    <property type="term" value="P:protein catabolic process"/>
    <property type="evidence" value="ECO:0007669"/>
    <property type="project" value="TreeGrafter"/>
</dbReference>
<keyword evidence="13" id="KW-1185">Reference proteome</keyword>
<dbReference type="EMBL" id="CP072167">
    <property type="protein sequence ID" value="QYA08404.1"/>
    <property type="molecule type" value="Genomic_DNA"/>
</dbReference>
<dbReference type="GO" id="GO:0005886">
    <property type="term" value="C:plasma membrane"/>
    <property type="evidence" value="ECO:0007669"/>
    <property type="project" value="TreeGrafter"/>
</dbReference>
<dbReference type="InterPro" id="IPR000642">
    <property type="entry name" value="Peptidase_M41"/>
</dbReference>
<dbReference type="KEGG" id="alf:CFBP5473_12890"/>
<evidence type="ECO:0000256" key="7">
    <source>
        <dbReference type="ARBA" id="ARBA00023049"/>
    </source>
</evidence>
<keyword evidence="8" id="KW-0067">ATP-binding</keyword>
<evidence type="ECO:0000313" key="10">
    <source>
        <dbReference type="EMBL" id="QCI98713.1"/>
    </source>
</evidence>
<dbReference type="Proteomes" id="UP000298545">
    <property type="component" value="Chromosome circular"/>
</dbReference>
<dbReference type="GO" id="GO:0016887">
    <property type="term" value="F:ATP hydrolysis activity"/>
    <property type="evidence" value="ECO:0007669"/>
    <property type="project" value="InterPro"/>
</dbReference>
<dbReference type="Pfam" id="PF01434">
    <property type="entry name" value="Peptidase_M41"/>
    <property type="match status" value="1"/>
</dbReference>
<dbReference type="SUPFAM" id="SSF52540">
    <property type="entry name" value="P-loop containing nucleoside triphosphate hydrolases"/>
    <property type="match status" value="1"/>
</dbReference>
<comment type="similarity">
    <text evidence="8">Belongs to the AAA ATPase family.</text>
</comment>
<keyword evidence="5" id="KW-0378">Hydrolase</keyword>
<dbReference type="GO" id="GO:0006508">
    <property type="term" value="P:proteolysis"/>
    <property type="evidence" value="ECO:0007669"/>
    <property type="project" value="UniProtKB-KW"/>
</dbReference>
<dbReference type="InterPro" id="IPR041569">
    <property type="entry name" value="AAA_lid_3"/>
</dbReference>
<proteinExistence type="inferred from homology"/>
<evidence type="ECO:0000256" key="2">
    <source>
        <dbReference type="ARBA" id="ARBA00010044"/>
    </source>
</evidence>
<dbReference type="CDD" id="cd19481">
    <property type="entry name" value="RecA-like_protease"/>
    <property type="match status" value="1"/>
</dbReference>
<dbReference type="Gene3D" id="1.10.8.60">
    <property type="match status" value="1"/>
</dbReference>
<evidence type="ECO:0000256" key="5">
    <source>
        <dbReference type="ARBA" id="ARBA00022801"/>
    </source>
</evidence>
<reference evidence="10 12" key="1">
    <citation type="submission" date="2019-04" db="EMBL/GenBank/DDBJ databases">
        <title>Complete genome sequence of Agrobacterium larrymoorei CFBP5473.</title>
        <authorList>
            <person name="Haryono M."/>
            <person name="Chou L."/>
            <person name="Lin Y.-C."/>
            <person name="Lai E.-M."/>
            <person name="Kuo C.-H."/>
        </authorList>
    </citation>
    <scope>NUCLEOTIDE SEQUENCE [LARGE SCALE GENOMIC DNA]</scope>
    <source>
        <strain evidence="10 12">CFBP5473</strain>
    </source>
</reference>
<dbReference type="GO" id="GO:0046872">
    <property type="term" value="F:metal ion binding"/>
    <property type="evidence" value="ECO:0007669"/>
    <property type="project" value="UniProtKB-KW"/>
</dbReference>
<accession>A0A4D7DMM4</accession>
<sequence length="644" mass="70319">MPKTKYSLKTPQDAALYCTLRRALRKAPDFIRGADSVVLLNVPSDRSGEDYDPCAENLLLRFSADRDDIAYMMIAATDKPRTILKRMDGDFSRKRRLLIFREQGAEVPFQVSLKVDVEADLPPISTMDFRIGCRIAYQIDVSPSEAETAMSYPLPHVWAALRRGRPIGNALARLAEATALNAKPSKTKSESLPPLQDTFGYGQAKDWGLELARDLIDWQRGKIDWSEVDTGIVLSGPPGVGKTQFAAALARQCNVPIIATSLARWQSRGHLGDLLKAMRGDFEKAKETAPCILFCDELDSFGDRNSFSADNRDYSTQVVNGFLEHLDGLDGREGVVVIGATNALDRIDPAILRPGRLNRHVAIPLPTATDRIAILQQQIGQTLPRKHHPKLIAATNGFSGADLAKVARDAKRIARRAKRDVTMADIAKSLPEMVAITGELRRALAVHEAGHTVAVLALDHGKFYGAMIIDHTRNDSETVPGGGAYFEVPNVAYRTVRTYRDRIAVLLAGIAAEEVVLGAVSDGAGAGPNSDLAQATRIATMLQSGMGMGNRLRHSLAKSDRDLEALRLRDPSVAVWVDDVLLTEFKRAKQMVRSHRKLVEAIADELEVKGKVSADQVAAMAAKLEAPPKCTVDIAVVEKLSTTT</sequence>
<comment type="cofactor">
    <cofactor evidence="1">
        <name>Zn(2+)</name>
        <dbReference type="ChEBI" id="CHEBI:29105"/>
    </cofactor>
</comment>
<dbReference type="OrthoDB" id="9809379at2"/>
<keyword evidence="6" id="KW-0862">Zinc</keyword>
<dbReference type="Gene3D" id="1.20.58.760">
    <property type="entry name" value="Peptidase M41"/>
    <property type="match status" value="1"/>
</dbReference>
<keyword evidence="4" id="KW-0479">Metal-binding</keyword>
<dbReference type="SMART" id="SM00382">
    <property type="entry name" value="AAA"/>
    <property type="match status" value="1"/>
</dbReference>